<feature type="non-terminal residue" evidence="1">
    <location>
        <position position="1"/>
    </location>
</feature>
<reference evidence="1" key="2">
    <citation type="submission" date="2016-06" db="EMBL/GenBank/DDBJ databases">
        <title>The genome of a short-lived fish provides insights into sex chromosome evolution and the genetic control of aging.</title>
        <authorList>
            <person name="Reichwald K."/>
            <person name="Felder M."/>
            <person name="Petzold A."/>
            <person name="Koch P."/>
            <person name="Groth M."/>
            <person name="Platzer M."/>
        </authorList>
    </citation>
    <scope>NUCLEOTIDE SEQUENCE</scope>
    <source>
        <tissue evidence="1">Brain</tissue>
    </source>
</reference>
<feature type="non-terminal residue" evidence="1">
    <location>
        <position position="82"/>
    </location>
</feature>
<dbReference type="AlphaFoldDB" id="A0A1A8NJV7"/>
<protein>
    <submittedName>
        <fullName evidence="1">Hyaluronan binding protein 4</fullName>
    </submittedName>
</protein>
<accession>A0A1A8NJV7</accession>
<gene>
    <name evidence="1" type="primary">HABP4</name>
</gene>
<dbReference type="EMBL" id="HAEG01003475">
    <property type="protein sequence ID" value="SBR69303.1"/>
    <property type="molecule type" value="Transcribed_RNA"/>
</dbReference>
<sequence>WCNGCLNMSQCFSNLDLSSAYKQPACPAVMESRNGRFEAPRNTKKAAAVQHKANQEPLEFSVPKYVCYRGETKSASRDRYFF</sequence>
<name>A0A1A8NJV7_9TELE</name>
<reference evidence="1" key="1">
    <citation type="submission" date="2016-05" db="EMBL/GenBank/DDBJ databases">
        <authorList>
            <person name="Lavstsen T."/>
            <person name="Jespersen J.S."/>
        </authorList>
    </citation>
    <scope>NUCLEOTIDE SEQUENCE</scope>
    <source>
        <tissue evidence="1">Brain</tissue>
    </source>
</reference>
<evidence type="ECO:0000313" key="1">
    <source>
        <dbReference type="EMBL" id="SBR69303.1"/>
    </source>
</evidence>
<organism evidence="1">
    <name type="scientific">Nothobranchius pienaari</name>
    <dbReference type="NCBI Taxonomy" id="704102"/>
    <lineage>
        <taxon>Eukaryota</taxon>
        <taxon>Metazoa</taxon>
        <taxon>Chordata</taxon>
        <taxon>Craniata</taxon>
        <taxon>Vertebrata</taxon>
        <taxon>Euteleostomi</taxon>
        <taxon>Actinopterygii</taxon>
        <taxon>Neopterygii</taxon>
        <taxon>Teleostei</taxon>
        <taxon>Neoteleostei</taxon>
        <taxon>Acanthomorphata</taxon>
        <taxon>Ovalentaria</taxon>
        <taxon>Atherinomorphae</taxon>
        <taxon>Cyprinodontiformes</taxon>
        <taxon>Nothobranchiidae</taxon>
        <taxon>Nothobranchius</taxon>
    </lineage>
</organism>
<proteinExistence type="predicted"/>